<dbReference type="RefSeq" id="WP_142932202.1">
    <property type="nucleotide sequence ID" value="NZ_ML660165.1"/>
</dbReference>
<evidence type="ECO:0000313" key="8">
    <source>
        <dbReference type="EMBL" id="TQV87175.1"/>
    </source>
</evidence>
<feature type="transmembrane region" description="Helical" evidence="6">
    <location>
        <begin position="134"/>
        <end position="151"/>
    </location>
</feature>
<evidence type="ECO:0000256" key="1">
    <source>
        <dbReference type="ARBA" id="ARBA00004651"/>
    </source>
</evidence>
<comment type="subcellular location">
    <subcellularLocation>
        <location evidence="1">Cell membrane</location>
        <topology evidence="1">Multi-pass membrane protein</topology>
    </subcellularLocation>
</comment>
<name>A0A545UCI4_9GAMM</name>
<dbReference type="PANTHER" id="PTHR43478">
    <property type="entry name" value="NA+/H+ ANTIPORTER-RELATED"/>
    <property type="match status" value="1"/>
</dbReference>
<accession>A0A545UCI4</accession>
<organism evidence="8 9">
    <name type="scientific">Aliikangiella coralliicola</name>
    <dbReference type="NCBI Taxonomy" id="2592383"/>
    <lineage>
        <taxon>Bacteria</taxon>
        <taxon>Pseudomonadati</taxon>
        <taxon>Pseudomonadota</taxon>
        <taxon>Gammaproteobacteria</taxon>
        <taxon>Oceanospirillales</taxon>
        <taxon>Pleioneaceae</taxon>
        <taxon>Aliikangiella</taxon>
    </lineage>
</organism>
<feature type="transmembrane region" description="Helical" evidence="6">
    <location>
        <begin position="557"/>
        <end position="578"/>
    </location>
</feature>
<keyword evidence="2" id="KW-1003">Cell membrane</keyword>
<gene>
    <name evidence="8" type="ORF">FLL46_15335</name>
</gene>
<feature type="transmembrane region" description="Helical" evidence="6">
    <location>
        <begin position="367"/>
        <end position="386"/>
    </location>
</feature>
<feature type="transmembrane region" description="Helical" evidence="6">
    <location>
        <begin position="299"/>
        <end position="321"/>
    </location>
</feature>
<dbReference type="AlphaFoldDB" id="A0A545UCI4"/>
<feature type="transmembrane region" description="Helical" evidence="6">
    <location>
        <begin position="9"/>
        <end position="32"/>
    </location>
</feature>
<evidence type="ECO:0000256" key="2">
    <source>
        <dbReference type="ARBA" id="ARBA00022475"/>
    </source>
</evidence>
<feature type="transmembrane region" description="Helical" evidence="6">
    <location>
        <begin position="163"/>
        <end position="183"/>
    </location>
</feature>
<evidence type="ECO:0000256" key="3">
    <source>
        <dbReference type="ARBA" id="ARBA00022692"/>
    </source>
</evidence>
<evidence type="ECO:0000256" key="6">
    <source>
        <dbReference type="SAM" id="Phobius"/>
    </source>
</evidence>
<sequence>MFNKNNGHFAIAIFVIGFIASLFAFSSVSPIWKEQALLFDVKINAQGQPSYRYKGKDVVIDNAIPYKNSPLRQAMLDKSLTAPSLSEQWVYKIKDNGEKQYLLLKPAFHLGLWSLLPAFITIALCLLTKEPMSSLFAGIAVGAVLIGKFDITDKVLLPTLSSTGAATIILLYLWLLGGLLGIWSKTGAAQAFADFMCRTVVKGPKSAKLVTWFLGVIFFQGGSISTVLVGTTVKPLADKAKVSHEETSYVVDSTASPIASILAFNPWPAYVQALIYIPGVAFLATEADRIRFFFQSIPFSFYSILAVLGTLLLSLNITTFSGKGIRKAMKRANETGELDGPDATPLNFQELKSDSLPEGYKPHHLEFIFPILLLISIAIISFIVLGIPKINWAFAAALGVSILIAGIKGMRLRHIIDGIGDGLKSVVSASVILMLAVTIGRITTETGGGLFLIDLLGSQINYQVLPAVLMLFTMITAFSTGTSWGTYAIAFPLAMPLVWAIAQSQGLAHPELFLSICFAAVLNGSVFGDQCSPISDTTVLSAMTTGCDLMDHVKTQIIPASIAAGTATLLWSLITIVYV</sequence>
<evidence type="ECO:0000256" key="4">
    <source>
        <dbReference type="ARBA" id="ARBA00022989"/>
    </source>
</evidence>
<dbReference type="Proteomes" id="UP000315439">
    <property type="component" value="Unassembled WGS sequence"/>
</dbReference>
<dbReference type="EMBL" id="VIKS01000009">
    <property type="protein sequence ID" value="TQV87175.1"/>
    <property type="molecule type" value="Genomic_DNA"/>
</dbReference>
<keyword evidence="9" id="KW-1185">Reference proteome</keyword>
<keyword evidence="5 6" id="KW-0472">Membrane</keyword>
<feature type="domain" description="Na+/H+ antiporter NhaC-like C-terminal" evidence="7">
    <location>
        <begin position="283"/>
        <end position="568"/>
    </location>
</feature>
<dbReference type="GO" id="GO:0005886">
    <property type="term" value="C:plasma membrane"/>
    <property type="evidence" value="ECO:0007669"/>
    <property type="project" value="UniProtKB-SubCell"/>
</dbReference>
<keyword evidence="3 6" id="KW-0812">Transmembrane</keyword>
<keyword evidence="4 6" id="KW-1133">Transmembrane helix</keyword>
<evidence type="ECO:0000313" key="9">
    <source>
        <dbReference type="Proteomes" id="UP000315439"/>
    </source>
</evidence>
<feature type="transmembrane region" description="Helical" evidence="6">
    <location>
        <begin position="392"/>
        <end position="410"/>
    </location>
</feature>
<evidence type="ECO:0000259" key="7">
    <source>
        <dbReference type="Pfam" id="PF03553"/>
    </source>
</evidence>
<comment type="caution">
    <text evidence="8">The sequence shown here is derived from an EMBL/GenBank/DDBJ whole genome shotgun (WGS) entry which is preliminary data.</text>
</comment>
<feature type="transmembrane region" description="Helical" evidence="6">
    <location>
        <begin position="107"/>
        <end position="127"/>
    </location>
</feature>
<proteinExistence type="predicted"/>
<feature type="transmembrane region" description="Helical" evidence="6">
    <location>
        <begin position="460"/>
        <end position="478"/>
    </location>
</feature>
<evidence type="ECO:0000256" key="5">
    <source>
        <dbReference type="ARBA" id="ARBA00023136"/>
    </source>
</evidence>
<dbReference type="InterPro" id="IPR018461">
    <property type="entry name" value="Na/H_Antiport_NhaC-like_C"/>
</dbReference>
<dbReference type="PANTHER" id="PTHR43478:SF1">
    <property type="entry name" value="NA+_H+ ANTIPORTER NHAC-LIKE C-TERMINAL DOMAIN-CONTAINING PROTEIN"/>
    <property type="match status" value="1"/>
</dbReference>
<dbReference type="Pfam" id="PF03553">
    <property type="entry name" value="Na_H_antiporter"/>
    <property type="match status" value="1"/>
</dbReference>
<feature type="transmembrane region" description="Helical" evidence="6">
    <location>
        <begin position="209"/>
        <end position="229"/>
    </location>
</feature>
<reference evidence="8 9" key="1">
    <citation type="submission" date="2019-07" db="EMBL/GenBank/DDBJ databases">
        <title>Draft genome for Aliikangiella sp. M105.</title>
        <authorList>
            <person name="Wang G."/>
        </authorList>
    </citation>
    <scope>NUCLEOTIDE SEQUENCE [LARGE SCALE GENOMIC DNA]</scope>
    <source>
        <strain evidence="8 9">M105</strain>
    </source>
</reference>
<dbReference type="OrthoDB" id="9762978at2"/>
<protein>
    <submittedName>
        <fullName evidence="8">Sodium:proton antiporter</fullName>
    </submittedName>
</protein>